<feature type="region of interest" description="Disordered" evidence="1">
    <location>
        <begin position="223"/>
        <end position="243"/>
    </location>
</feature>
<evidence type="ECO:0000313" key="4">
    <source>
        <dbReference type="Proteomes" id="UP000016930"/>
    </source>
</evidence>
<evidence type="ECO:0000256" key="1">
    <source>
        <dbReference type="SAM" id="MobiDB-lite"/>
    </source>
</evidence>
<dbReference type="HOGENOM" id="CLU_1142480_0_0_1"/>
<keyword evidence="2" id="KW-0812">Transmembrane</keyword>
<reference evidence="3 4" key="1">
    <citation type="journal article" date="2012" name="Proc. Natl. Acad. Sci. U.S.A.">
        <title>Comparative genomics of Ceriporiopsis subvermispora and Phanerochaete chrysosporium provide insight into selective ligninolysis.</title>
        <authorList>
            <person name="Fernandez-Fueyo E."/>
            <person name="Ruiz-Duenas F.J."/>
            <person name="Ferreira P."/>
            <person name="Floudas D."/>
            <person name="Hibbett D.S."/>
            <person name="Canessa P."/>
            <person name="Larrondo L.F."/>
            <person name="James T.Y."/>
            <person name="Seelenfreund D."/>
            <person name="Lobos S."/>
            <person name="Polanco R."/>
            <person name="Tello M."/>
            <person name="Honda Y."/>
            <person name="Watanabe T."/>
            <person name="Watanabe T."/>
            <person name="Ryu J.S."/>
            <person name="Kubicek C.P."/>
            <person name="Schmoll M."/>
            <person name="Gaskell J."/>
            <person name="Hammel K.E."/>
            <person name="St John F.J."/>
            <person name="Vanden Wymelenberg A."/>
            <person name="Sabat G."/>
            <person name="Splinter BonDurant S."/>
            <person name="Syed K."/>
            <person name="Yadav J.S."/>
            <person name="Doddapaneni H."/>
            <person name="Subramanian V."/>
            <person name="Lavin J.L."/>
            <person name="Oguiza J.A."/>
            <person name="Perez G."/>
            <person name="Pisabarro A.G."/>
            <person name="Ramirez L."/>
            <person name="Santoyo F."/>
            <person name="Master E."/>
            <person name="Coutinho P.M."/>
            <person name="Henrissat B."/>
            <person name="Lombard V."/>
            <person name="Magnuson J.K."/>
            <person name="Kuees U."/>
            <person name="Hori C."/>
            <person name="Igarashi K."/>
            <person name="Samejima M."/>
            <person name="Held B.W."/>
            <person name="Barry K.W."/>
            <person name="LaButti K.M."/>
            <person name="Lapidus A."/>
            <person name="Lindquist E.A."/>
            <person name="Lucas S.M."/>
            <person name="Riley R."/>
            <person name="Salamov A.A."/>
            <person name="Hoffmeister D."/>
            <person name="Schwenk D."/>
            <person name="Hadar Y."/>
            <person name="Yarden O."/>
            <person name="de Vries R.P."/>
            <person name="Wiebenga A."/>
            <person name="Stenlid J."/>
            <person name="Eastwood D."/>
            <person name="Grigoriev I.V."/>
            <person name="Berka R.M."/>
            <person name="Blanchette R.A."/>
            <person name="Kersten P."/>
            <person name="Martinez A.T."/>
            <person name="Vicuna R."/>
            <person name="Cullen D."/>
        </authorList>
    </citation>
    <scope>NUCLEOTIDE SEQUENCE [LARGE SCALE GENOMIC DNA]</scope>
    <source>
        <strain evidence="3 4">B</strain>
    </source>
</reference>
<evidence type="ECO:0000256" key="2">
    <source>
        <dbReference type="SAM" id="Phobius"/>
    </source>
</evidence>
<proteinExistence type="predicted"/>
<dbReference type="EMBL" id="KB445811">
    <property type="protein sequence ID" value="EMD32413.1"/>
    <property type="molecule type" value="Genomic_DNA"/>
</dbReference>
<keyword evidence="2" id="KW-1133">Transmembrane helix</keyword>
<feature type="transmembrane region" description="Helical" evidence="2">
    <location>
        <begin position="199"/>
        <end position="220"/>
    </location>
</feature>
<accession>M2Q6I0</accession>
<keyword evidence="2" id="KW-0472">Membrane</keyword>
<name>M2Q6I0_CERS8</name>
<protein>
    <submittedName>
        <fullName evidence="3">Uncharacterized protein</fullName>
    </submittedName>
</protein>
<sequence length="243" mass="26766">MTARRDFLVGPGDRALQHRPDTLDAYALLSLPHLSDSAGRLSSGGRRLYALAELPPPAYDRLLPLPTRTLYAHFDAAASPAHTARSLYMRAVPAPEGRTVRDLLCLPPARRPHRRVLHDTENVHRHRVLNVSALNARRRRTLEEETPDVPHQYSMPRRDRTAALACAVGVRAARTLSASSSPPSRDHDPPARALLVSRFLFVIFYVLSLLSVSVSGPSLLGPHRHRPDDGTAPLNAHIDNATA</sequence>
<organism evidence="3 4">
    <name type="scientific">Ceriporiopsis subvermispora (strain B)</name>
    <name type="common">White-rot fungus</name>
    <name type="synonym">Gelatoporia subvermispora</name>
    <dbReference type="NCBI Taxonomy" id="914234"/>
    <lineage>
        <taxon>Eukaryota</taxon>
        <taxon>Fungi</taxon>
        <taxon>Dikarya</taxon>
        <taxon>Basidiomycota</taxon>
        <taxon>Agaricomycotina</taxon>
        <taxon>Agaricomycetes</taxon>
        <taxon>Polyporales</taxon>
        <taxon>Gelatoporiaceae</taxon>
        <taxon>Gelatoporia</taxon>
    </lineage>
</organism>
<dbReference type="Proteomes" id="UP000016930">
    <property type="component" value="Unassembled WGS sequence"/>
</dbReference>
<evidence type="ECO:0000313" key="3">
    <source>
        <dbReference type="EMBL" id="EMD32413.1"/>
    </source>
</evidence>
<keyword evidence="4" id="KW-1185">Reference proteome</keyword>
<gene>
    <name evidence="3" type="ORF">CERSUDRAFT_99496</name>
</gene>
<dbReference type="AlphaFoldDB" id="M2Q6I0"/>